<name>A0A5J4WW48_9EUKA</name>
<sequence length="512" mass="58273">MTQSTDTAPWWQGTVLDFAFLGIQHQKNLAQLAVSSLDFYMKYIESGKKSQLQADVQVSLQTTTEYASDFANRVNSYFSTTWKKDHEDEIASFLQNQAQIQIIATEKELEIIQPPQQQQPKVPPIDSSDILKNDEISLNSATDAFLTEETLRKVFAEFEERIWKEKQENLAIKQQKQKISEEKTKANEFKESQKDDLLRKMNSKLDDLLSKQNTGQNKEEKDQELLNLRTENKRLQSEVERLTQLQIFLTQQLQQMQQQQLQQQSSITTKAPTQQQQQQQQQQQAPVQQQILPPPDSQSKQQHSKTQGFQFDSAAVGLALREVLNLTRRVKLQIVGSNTTILGGNTPIVVLEERAAMWQKKGEVVVAAELSVLEGVQSFRWKAFFAPNAKIVFGIVADDSISSALGFHERSKVEALSEGKIRVGQIKENTGIQIQSGDDVRIEVNMPERSAMFFVNEKVFPFRVTSLAQNVKLFVQANELNTRIELLDVAQLHSPTPISSTQYLKPMEMCSL</sequence>
<dbReference type="Proteomes" id="UP000324800">
    <property type="component" value="Unassembled WGS sequence"/>
</dbReference>
<feature type="compositionally biased region" description="Basic and acidic residues" evidence="1">
    <location>
        <begin position="178"/>
        <end position="196"/>
    </location>
</feature>
<proteinExistence type="predicted"/>
<dbReference type="SUPFAM" id="SSF81995">
    <property type="entry name" value="beta-sandwich domain of Sec23/24"/>
    <property type="match status" value="1"/>
</dbReference>
<evidence type="ECO:0000313" key="2">
    <source>
        <dbReference type="EMBL" id="KAA6398575.1"/>
    </source>
</evidence>
<feature type="compositionally biased region" description="Polar residues" evidence="1">
    <location>
        <begin position="297"/>
        <end position="306"/>
    </location>
</feature>
<dbReference type="EMBL" id="SNRW01000927">
    <property type="protein sequence ID" value="KAA6398575.1"/>
    <property type="molecule type" value="Genomic_DNA"/>
</dbReference>
<evidence type="ECO:0000313" key="3">
    <source>
        <dbReference type="Proteomes" id="UP000324800"/>
    </source>
</evidence>
<protein>
    <submittedName>
        <fullName evidence="2">Uncharacterized protein</fullName>
    </submittedName>
</protein>
<organism evidence="2 3">
    <name type="scientific">Streblomastix strix</name>
    <dbReference type="NCBI Taxonomy" id="222440"/>
    <lineage>
        <taxon>Eukaryota</taxon>
        <taxon>Metamonada</taxon>
        <taxon>Preaxostyla</taxon>
        <taxon>Oxymonadida</taxon>
        <taxon>Streblomastigidae</taxon>
        <taxon>Streblomastix</taxon>
    </lineage>
</organism>
<evidence type="ECO:0000256" key="1">
    <source>
        <dbReference type="SAM" id="MobiDB-lite"/>
    </source>
</evidence>
<comment type="caution">
    <text evidence="2">The sequence shown here is derived from an EMBL/GenBank/DDBJ whole genome shotgun (WGS) entry which is preliminary data.</text>
</comment>
<feature type="compositionally biased region" description="Low complexity" evidence="1">
    <location>
        <begin position="274"/>
        <end position="290"/>
    </location>
</feature>
<feature type="region of interest" description="Disordered" evidence="1">
    <location>
        <begin position="177"/>
        <end position="196"/>
    </location>
</feature>
<reference evidence="2 3" key="1">
    <citation type="submission" date="2019-03" db="EMBL/GenBank/DDBJ databases">
        <title>Single cell metagenomics reveals metabolic interactions within the superorganism composed of flagellate Streblomastix strix and complex community of Bacteroidetes bacteria on its surface.</title>
        <authorList>
            <person name="Treitli S.C."/>
            <person name="Kolisko M."/>
            <person name="Husnik F."/>
            <person name="Keeling P."/>
            <person name="Hampl V."/>
        </authorList>
    </citation>
    <scope>NUCLEOTIDE SEQUENCE [LARGE SCALE GENOMIC DNA]</scope>
    <source>
        <strain evidence="2">ST1C</strain>
    </source>
</reference>
<feature type="region of interest" description="Disordered" evidence="1">
    <location>
        <begin position="272"/>
        <end position="306"/>
    </location>
</feature>
<dbReference type="AlphaFoldDB" id="A0A5J4WW48"/>
<accession>A0A5J4WW48</accession>
<gene>
    <name evidence="2" type="ORF">EZS28_005896</name>
</gene>